<keyword evidence="2" id="KW-1185">Reference proteome</keyword>
<comment type="caution">
    <text evidence="1">The sequence shown here is derived from an EMBL/GenBank/DDBJ whole genome shotgun (WGS) entry which is preliminary data.</text>
</comment>
<evidence type="ECO:0000313" key="1">
    <source>
        <dbReference type="EMBL" id="GAA3515135.1"/>
    </source>
</evidence>
<sequence>MILRITAVTLFTLFLISCQRKGQKEYDPSIIDRQKVDAALGQDISKVLFDHLYVVVDSTTYASLNENNHWKNTYGAIDSGLPDFAPMTESFSTCYLRGHQHYIEILGPNNRFNEPVGKSGIGFSLKNEGEHFHVGMKPKLRKAKDSLLHASEIVKMSLNGEEQTWFKAFYTPSFGTSLHTWYGFYNPGFLDHLHNQKHTSYSREKFLEGIYENHKLFHSIKSIRLTCTLNDFRRIAQELGYLKCKLIKEENEVYTIKSGDINIVIEFSDKIEYSRITQITCNLNKKDNTTRQLGNLTITNNGKVSIWDFNQLHKNNSY</sequence>
<accession>A0ABP6UNP3</accession>
<dbReference type="InterPro" id="IPR043869">
    <property type="entry name" value="DUF5829"/>
</dbReference>
<name>A0ABP6UNP3_9FLAO</name>
<dbReference type="RefSeq" id="WP_344929055.1">
    <property type="nucleotide sequence ID" value="NZ_BAABCW010000014.1"/>
</dbReference>
<dbReference type="Proteomes" id="UP001500459">
    <property type="component" value="Unassembled WGS sequence"/>
</dbReference>
<dbReference type="PROSITE" id="PS51257">
    <property type="entry name" value="PROKAR_LIPOPROTEIN"/>
    <property type="match status" value="1"/>
</dbReference>
<proteinExistence type="predicted"/>
<gene>
    <name evidence="1" type="ORF">GCM10022393_31380</name>
</gene>
<evidence type="ECO:0000313" key="2">
    <source>
        <dbReference type="Proteomes" id="UP001500459"/>
    </source>
</evidence>
<dbReference type="Pfam" id="PF19147">
    <property type="entry name" value="DUF5829"/>
    <property type="match status" value="1"/>
</dbReference>
<dbReference type="EMBL" id="BAABCW010000014">
    <property type="protein sequence ID" value="GAA3515135.1"/>
    <property type="molecule type" value="Genomic_DNA"/>
</dbReference>
<reference evidence="2" key="1">
    <citation type="journal article" date="2019" name="Int. J. Syst. Evol. Microbiol.">
        <title>The Global Catalogue of Microorganisms (GCM) 10K type strain sequencing project: providing services to taxonomists for standard genome sequencing and annotation.</title>
        <authorList>
            <consortium name="The Broad Institute Genomics Platform"/>
            <consortium name="The Broad Institute Genome Sequencing Center for Infectious Disease"/>
            <person name="Wu L."/>
            <person name="Ma J."/>
        </authorList>
    </citation>
    <scope>NUCLEOTIDE SEQUENCE [LARGE SCALE GENOMIC DNA]</scope>
    <source>
        <strain evidence="2">JCM 17106</strain>
    </source>
</reference>
<protein>
    <submittedName>
        <fullName evidence="1">Uncharacterized protein</fullName>
    </submittedName>
</protein>
<organism evidence="1 2">
    <name type="scientific">Aquimarina addita</name>
    <dbReference type="NCBI Taxonomy" id="870485"/>
    <lineage>
        <taxon>Bacteria</taxon>
        <taxon>Pseudomonadati</taxon>
        <taxon>Bacteroidota</taxon>
        <taxon>Flavobacteriia</taxon>
        <taxon>Flavobacteriales</taxon>
        <taxon>Flavobacteriaceae</taxon>
        <taxon>Aquimarina</taxon>
    </lineage>
</organism>